<proteinExistence type="predicted"/>
<accession>A0A101GLZ9</accession>
<dbReference type="Gene3D" id="2.160.10.10">
    <property type="entry name" value="Hexapeptide repeat proteins"/>
    <property type="match status" value="1"/>
</dbReference>
<dbReference type="AlphaFoldDB" id="A0A101GLZ9"/>
<protein>
    <submittedName>
        <fullName evidence="3">Nucleotidyl transferase</fullName>
    </submittedName>
</protein>
<evidence type="ECO:0000256" key="1">
    <source>
        <dbReference type="ARBA" id="ARBA00022679"/>
    </source>
</evidence>
<evidence type="ECO:0000256" key="2">
    <source>
        <dbReference type="ARBA" id="ARBA00023315"/>
    </source>
</evidence>
<dbReference type="PANTHER" id="PTHR43584">
    <property type="entry name" value="NUCLEOTIDYL TRANSFERASE"/>
    <property type="match status" value="1"/>
</dbReference>
<dbReference type="SUPFAM" id="SSF51161">
    <property type="entry name" value="Trimeric LpxA-like enzymes"/>
    <property type="match status" value="1"/>
</dbReference>
<keyword evidence="2" id="KW-0012">Acyltransferase</keyword>
<dbReference type="EMBL" id="LGGD01000191">
    <property type="protein sequence ID" value="KUK60917.1"/>
    <property type="molecule type" value="Genomic_DNA"/>
</dbReference>
<sequence length="96" mass="9934">MSATKIPHFNYIGDSIVGSGCNFGAGTKVANLRHDNGSVKVCGKTTGRRKFGAIIGDDVLFGINCSVNVGSLIGSNARIAPHSLVEGCIEDGSIIR</sequence>
<gene>
    <name evidence="3" type="ORF">XD82_1424</name>
</gene>
<dbReference type="GO" id="GO:0016746">
    <property type="term" value="F:acyltransferase activity"/>
    <property type="evidence" value="ECO:0007669"/>
    <property type="project" value="UniProtKB-KW"/>
</dbReference>
<evidence type="ECO:0000313" key="4">
    <source>
        <dbReference type="Proteomes" id="UP000054323"/>
    </source>
</evidence>
<comment type="caution">
    <text evidence="3">The sequence shown here is derived from an EMBL/GenBank/DDBJ whole genome shotgun (WGS) entry which is preliminary data.</text>
</comment>
<evidence type="ECO:0000313" key="3">
    <source>
        <dbReference type="EMBL" id="KUK60917.1"/>
    </source>
</evidence>
<dbReference type="PATRIC" id="fig|2198.4.peg.1811"/>
<dbReference type="InterPro" id="IPR050065">
    <property type="entry name" value="GlmU-like"/>
</dbReference>
<dbReference type="GO" id="GO:0016779">
    <property type="term" value="F:nucleotidyltransferase activity"/>
    <property type="evidence" value="ECO:0007669"/>
    <property type="project" value="UniProtKB-ARBA"/>
</dbReference>
<dbReference type="PANTHER" id="PTHR43584:SF8">
    <property type="entry name" value="N-ACETYLMURAMATE ALPHA-1-PHOSPHATE URIDYLYLTRANSFERASE"/>
    <property type="match status" value="1"/>
</dbReference>
<keyword evidence="1 3" id="KW-0808">Transferase</keyword>
<reference evidence="4" key="1">
    <citation type="journal article" date="2015" name="MBio">
        <title>Genome-Resolved Metagenomic Analysis Reveals Roles for Candidate Phyla and Other Microbial Community Members in Biogeochemical Transformations in Oil Reservoirs.</title>
        <authorList>
            <person name="Hu P."/>
            <person name="Tom L."/>
            <person name="Singh A."/>
            <person name="Thomas B.C."/>
            <person name="Baker B.J."/>
            <person name="Piceno Y.M."/>
            <person name="Andersen G.L."/>
            <person name="Banfield J.F."/>
        </authorList>
    </citation>
    <scope>NUCLEOTIDE SEQUENCE [LARGE SCALE GENOMIC DNA]</scope>
</reference>
<organism evidence="3 4">
    <name type="scientific">Methanoculleus marisnigri</name>
    <dbReference type="NCBI Taxonomy" id="2198"/>
    <lineage>
        <taxon>Archaea</taxon>
        <taxon>Methanobacteriati</taxon>
        <taxon>Methanobacteriota</taxon>
        <taxon>Stenosarchaea group</taxon>
        <taxon>Methanomicrobia</taxon>
        <taxon>Methanomicrobiales</taxon>
        <taxon>Methanomicrobiaceae</taxon>
        <taxon>Methanoculleus</taxon>
    </lineage>
</organism>
<name>A0A101GLZ9_9EURY</name>
<dbReference type="Proteomes" id="UP000054323">
    <property type="component" value="Unassembled WGS sequence"/>
</dbReference>
<dbReference type="InterPro" id="IPR011004">
    <property type="entry name" value="Trimer_LpxA-like_sf"/>
</dbReference>